<dbReference type="Gene3D" id="3.40.47.10">
    <property type="match status" value="2"/>
</dbReference>
<feature type="domain" description="Ketosynthase family 3 (KS3)" evidence="6">
    <location>
        <begin position="30"/>
        <end position="436"/>
    </location>
</feature>
<organism evidence="7 8">
    <name type="scientific">Actinomadura keratinilytica</name>
    <dbReference type="NCBI Taxonomy" id="547461"/>
    <lineage>
        <taxon>Bacteria</taxon>
        <taxon>Bacillati</taxon>
        <taxon>Actinomycetota</taxon>
        <taxon>Actinomycetes</taxon>
        <taxon>Streptosporangiales</taxon>
        <taxon>Thermomonosporaceae</taxon>
        <taxon>Actinomadura</taxon>
    </lineage>
</organism>
<dbReference type="EMBL" id="BAABDO010000206">
    <property type="protein sequence ID" value="GAA3508617.1"/>
    <property type="molecule type" value="Genomic_DNA"/>
</dbReference>
<dbReference type="SMART" id="SM00825">
    <property type="entry name" value="PKS_KS"/>
    <property type="match status" value="1"/>
</dbReference>
<keyword evidence="2 4" id="KW-0808">Transferase</keyword>
<dbReference type="RefSeq" id="WP_345025462.1">
    <property type="nucleotide sequence ID" value="NZ_BAABDO010000206.1"/>
</dbReference>
<dbReference type="InterPro" id="IPR016039">
    <property type="entry name" value="Thiolase-like"/>
</dbReference>
<evidence type="ECO:0000256" key="4">
    <source>
        <dbReference type="RuleBase" id="RU003694"/>
    </source>
</evidence>
<feature type="region of interest" description="Disordered" evidence="5">
    <location>
        <begin position="1"/>
        <end position="26"/>
    </location>
</feature>
<accession>A0ABP6UMA5</accession>
<evidence type="ECO:0000256" key="3">
    <source>
        <dbReference type="ARBA" id="ARBA00023315"/>
    </source>
</evidence>
<dbReference type="InterPro" id="IPR020841">
    <property type="entry name" value="PKS_Beta-ketoAc_synthase_dom"/>
</dbReference>
<reference evidence="8" key="1">
    <citation type="journal article" date="2019" name="Int. J. Syst. Evol. Microbiol.">
        <title>The Global Catalogue of Microorganisms (GCM) 10K type strain sequencing project: providing services to taxonomists for standard genome sequencing and annotation.</title>
        <authorList>
            <consortium name="The Broad Institute Genomics Platform"/>
            <consortium name="The Broad Institute Genome Sequencing Center for Infectious Disease"/>
            <person name="Wu L."/>
            <person name="Ma J."/>
        </authorList>
    </citation>
    <scope>NUCLEOTIDE SEQUENCE [LARGE SCALE GENOMIC DNA]</scope>
    <source>
        <strain evidence="8">JCM 17316</strain>
    </source>
</reference>
<name>A0ABP6UMA5_9ACTN</name>
<dbReference type="SUPFAM" id="SSF53901">
    <property type="entry name" value="Thiolase-like"/>
    <property type="match status" value="2"/>
</dbReference>
<evidence type="ECO:0000256" key="1">
    <source>
        <dbReference type="ARBA" id="ARBA00008467"/>
    </source>
</evidence>
<dbReference type="InterPro" id="IPR014030">
    <property type="entry name" value="Ketoacyl_synth_N"/>
</dbReference>
<evidence type="ECO:0000313" key="7">
    <source>
        <dbReference type="EMBL" id="GAA3508617.1"/>
    </source>
</evidence>
<dbReference type="InterPro" id="IPR000794">
    <property type="entry name" value="Beta-ketoacyl_synthase"/>
</dbReference>
<sequence>MSAAGGRTAAPLARRRARGTAGADGGADGGGATVISGIGVVAPTGIGVAEHWAATLRGACGLGPITAFDTAELPIHVAGLVTGFDAERLVPDRLRVQTDRWTWMALAAAEMALADAGLDPAAEDDPYALGVLTSSASGGNEFGQREIQALYAQGPQDVTAYQSIAWFYAASTGQLSIRHGIKGPCGVIVSDGAGGIDVLAQARRLIRRGTEAVLAGGTEAPLSPYAITCQGTPEMSGGRDPRTAYRPFARSASGAVPGEGGAILVVEERERALRRGAPTVYAELAGTAATHDAHRPAGPPPDHRQLARAMHLAIERAGLTPQDVDVVFADGAGDPVRDALEAAAIHEVFAHAVEAVPVTVPKTMTGRLGSGAGVLDVAWAALALHHDTIPPSVNLDGEDCHGLDLVTEPRERAGLRHALVVARGAGGFNAAAVLRALRHDVG</sequence>
<dbReference type="Pfam" id="PF00109">
    <property type="entry name" value="ketoacyl-synt"/>
    <property type="match status" value="1"/>
</dbReference>
<dbReference type="Pfam" id="PF02801">
    <property type="entry name" value="Ketoacyl-synt_C"/>
    <property type="match status" value="1"/>
</dbReference>
<dbReference type="PANTHER" id="PTHR11712">
    <property type="entry name" value="POLYKETIDE SYNTHASE-RELATED"/>
    <property type="match status" value="1"/>
</dbReference>
<evidence type="ECO:0000313" key="8">
    <source>
        <dbReference type="Proteomes" id="UP001500266"/>
    </source>
</evidence>
<keyword evidence="8" id="KW-1185">Reference proteome</keyword>
<feature type="compositionally biased region" description="Low complexity" evidence="5">
    <location>
        <begin position="1"/>
        <end position="12"/>
    </location>
</feature>
<dbReference type="Proteomes" id="UP001500266">
    <property type="component" value="Unassembled WGS sequence"/>
</dbReference>
<proteinExistence type="inferred from homology"/>
<comment type="similarity">
    <text evidence="1 4">Belongs to the thiolase-like superfamily. Beta-ketoacyl-ACP synthases family.</text>
</comment>
<gene>
    <name evidence="7" type="ORF">GCM10022416_62820</name>
</gene>
<evidence type="ECO:0000259" key="6">
    <source>
        <dbReference type="PROSITE" id="PS52004"/>
    </source>
</evidence>
<keyword evidence="3" id="KW-0012">Acyltransferase</keyword>
<dbReference type="InterPro" id="IPR014031">
    <property type="entry name" value="Ketoacyl_synth_C"/>
</dbReference>
<dbReference type="PANTHER" id="PTHR11712:SF322">
    <property type="entry name" value="POLYKETIDE BETA-KETOACYL SYNTHASE 2-RELATED"/>
    <property type="match status" value="1"/>
</dbReference>
<dbReference type="PROSITE" id="PS52004">
    <property type="entry name" value="KS3_2"/>
    <property type="match status" value="1"/>
</dbReference>
<evidence type="ECO:0000256" key="2">
    <source>
        <dbReference type="ARBA" id="ARBA00022679"/>
    </source>
</evidence>
<protein>
    <submittedName>
        <fullName evidence="7">Ketosynthase chain-length factor</fullName>
    </submittedName>
</protein>
<comment type="caution">
    <text evidence="7">The sequence shown here is derived from an EMBL/GenBank/DDBJ whole genome shotgun (WGS) entry which is preliminary data.</text>
</comment>
<evidence type="ECO:0000256" key="5">
    <source>
        <dbReference type="SAM" id="MobiDB-lite"/>
    </source>
</evidence>